<dbReference type="InterPro" id="IPR001611">
    <property type="entry name" value="Leu-rich_rpt"/>
</dbReference>
<organism evidence="14 15">
    <name type="scientific">Vitis rotundifolia</name>
    <name type="common">Muscadine grape</name>
    <dbReference type="NCBI Taxonomy" id="103349"/>
    <lineage>
        <taxon>Eukaryota</taxon>
        <taxon>Viridiplantae</taxon>
        <taxon>Streptophyta</taxon>
        <taxon>Embryophyta</taxon>
        <taxon>Tracheophyta</taxon>
        <taxon>Spermatophyta</taxon>
        <taxon>Magnoliopsida</taxon>
        <taxon>eudicotyledons</taxon>
        <taxon>Gunneridae</taxon>
        <taxon>Pentapetalae</taxon>
        <taxon>rosids</taxon>
        <taxon>Vitales</taxon>
        <taxon>Vitaceae</taxon>
        <taxon>Viteae</taxon>
        <taxon>Vitis</taxon>
    </lineage>
</organism>
<evidence type="ECO:0000256" key="1">
    <source>
        <dbReference type="ARBA" id="ARBA00004123"/>
    </source>
</evidence>
<proteinExistence type="inferred from homology"/>
<dbReference type="Pfam" id="PF01582">
    <property type="entry name" value="TIR"/>
    <property type="match status" value="1"/>
</dbReference>
<evidence type="ECO:0000256" key="4">
    <source>
        <dbReference type="ARBA" id="ARBA00022490"/>
    </source>
</evidence>
<dbReference type="EMBL" id="JARBHA010000018">
    <property type="protein sequence ID" value="KAJ9675847.1"/>
    <property type="molecule type" value="Genomic_DNA"/>
</dbReference>
<dbReference type="Gene3D" id="3.40.50.300">
    <property type="entry name" value="P-loop containing nucleotide triphosphate hydrolases"/>
    <property type="match status" value="1"/>
</dbReference>
<dbReference type="EC" id="3.2.2.6" evidence="3"/>
<dbReference type="InterPro" id="IPR032675">
    <property type="entry name" value="LRR_dom_sf"/>
</dbReference>
<dbReference type="PANTHER" id="PTHR11017:SF570">
    <property type="entry name" value="DISEASE RESISTANCE PROTEIN (TIR-NBS CLASS)-RELATED"/>
    <property type="match status" value="1"/>
</dbReference>
<name>A0AA39DB57_VITRO</name>
<dbReference type="InterPro" id="IPR058192">
    <property type="entry name" value="WHD_ROQ1-like"/>
</dbReference>
<keyword evidence="6" id="KW-0677">Repeat</keyword>
<dbReference type="GO" id="GO:0005737">
    <property type="term" value="C:cytoplasm"/>
    <property type="evidence" value="ECO:0007669"/>
    <property type="project" value="UniProtKB-SubCell"/>
</dbReference>
<keyword evidence="15" id="KW-1185">Reference proteome</keyword>
<dbReference type="Pfam" id="PF23282">
    <property type="entry name" value="WHD_ROQ1"/>
    <property type="match status" value="1"/>
</dbReference>
<keyword evidence="7" id="KW-0378">Hydrolase</keyword>
<evidence type="ECO:0000313" key="14">
    <source>
        <dbReference type="EMBL" id="KAJ9675847.1"/>
    </source>
</evidence>
<dbReference type="InterPro" id="IPR000157">
    <property type="entry name" value="TIR_dom"/>
</dbReference>
<keyword evidence="4" id="KW-0963">Cytoplasm</keyword>
<dbReference type="SUPFAM" id="SSF52058">
    <property type="entry name" value="L domain-like"/>
    <property type="match status" value="1"/>
</dbReference>
<keyword evidence="9" id="KW-0520">NAD</keyword>
<keyword evidence="10" id="KW-0539">Nucleus</keyword>
<dbReference type="SMART" id="SM00255">
    <property type="entry name" value="TIR"/>
    <property type="match status" value="1"/>
</dbReference>
<evidence type="ECO:0000256" key="2">
    <source>
        <dbReference type="ARBA" id="ARBA00004496"/>
    </source>
</evidence>
<evidence type="ECO:0000256" key="6">
    <source>
        <dbReference type="ARBA" id="ARBA00022737"/>
    </source>
</evidence>
<dbReference type="PROSITE" id="PS50104">
    <property type="entry name" value="TIR"/>
    <property type="match status" value="1"/>
</dbReference>
<dbReference type="Gene3D" id="1.10.8.430">
    <property type="entry name" value="Helical domain of apoptotic protease-activating factors"/>
    <property type="match status" value="1"/>
</dbReference>
<dbReference type="Pfam" id="PF23598">
    <property type="entry name" value="LRR_14"/>
    <property type="match status" value="1"/>
</dbReference>
<keyword evidence="8" id="KW-0611">Plant defense</keyword>
<evidence type="ECO:0000313" key="15">
    <source>
        <dbReference type="Proteomes" id="UP001168098"/>
    </source>
</evidence>
<evidence type="ECO:0000256" key="5">
    <source>
        <dbReference type="ARBA" id="ARBA00022614"/>
    </source>
</evidence>
<dbReference type="PRINTS" id="PR00364">
    <property type="entry name" value="DISEASERSIST"/>
</dbReference>
<comment type="similarity">
    <text evidence="12">Belongs to the disease resistance TIR-NB-LRR family.</text>
</comment>
<evidence type="ECO:0000256" key="7">
    <source>
        <dbReference type="ARBA" id="ARBA00022801"/>
    </source>
</evidence>
<evidence type="ECO:0000256" key="11">
    <source>
        <dbReference type="ARBA" id="ARBA00047304"/>
    </source>
</evidence>
<comment type="subcellular location">
    <subcellularLocation>
        <location evidence="2">Cytoplasm</location>
    </subcellularLocation>
    <subcellularLocation>
        <location evidence="1">Nucleus</location>
    </subcellularLocation>
</comment>
<gene>
    <name evidence="14" type="ORF">PVL29_024681</name>
</gene>
<dbReference type="InterPro" id="IPR045344">
    <property type="entry name" value="C-JID"/>
</dbReference>
<dbReference type="InterPro" id="IPR036390">
    <property type="entry name" value="WH_DNA-bd_sf"/>
</dbReference>
<dbReference type="SUPFAM" id="SSF52540">
    <property type="entry name" value="P-loop containing nucleoside triphosphate hydrolases"/>
    <property type="match status" value="1"/>
</dbReference>
<evidence type="ECO:0000256" key="12">
    <source>
        <dbReference type="ARBA" id="ARBA00061488"/>
    </source>
</evidence>
<dbReference type="GO" id="GO:0043531">
    <property type="term" value="F:ADP binding"/>
    <property type="evidence" value="ECO:0007669"/>
    <property type="project" value="InterPro"/>
</dbReference>
<feature type="domain" description="TIR" evidence="13">
    <location>
        <begin position="23"/>
        <end position="190"/>
    </location>
</feature>
<reference evidence="14 15" key="1">
    <citation type="journal article" date="2023" name="BMC Biotechnol.">
        <title>Vitis rotundifolia cv Carlos genome sequencing.</title>
        <authorList>
            <person name="Huff M."/>
            <person name="Hulse-Kemp A."/>
            <person name="Scheffler B."/>
            <person name="Youngblood R."/>
            <person name="Simpson S."/>
            <person name="Babiker E."/>
            <person name="Staton M."/>
        </authorList>
    </citation>
    <scope>NUCLEOTIDE SEQUENCE [LARGE SCALE GENOMIC DNA]</scope>
    <source>
        <tissue evidence="14">Leaf</tissue>
    </source>
</reference>
<dbReference type="Proteomes" id="UP001168098">
    <property type="component" value="Unassembled WGS sequence"/>
</dbReference>
<comment type="catalytic activity">
    <reaction evidence="11">
        <text>NAD(+) + H2O = ADP-D-ribose + nicotinamide + H(+)</text>
        <dbReference type="Rhea" id="RHEA:16301"/>
        <dbReference type="ChEBI" id="CHEBI:15377"/>
        <dbReference type="ChEBI" id="CHEBI:15378"/>
        <dbReference type="ChEBI" id="CHEBI:17154"/>
        <dbReference type="ChEBI" id="CHEBI:57540"/>
        <dbReference type="ChEBI" id="CHEBI:57967"/>
        <dbReference type="EC" id="3.2.2.6"/>
    </reaction>
    <physiologicalReaction direction="left-to-right" evidence="11">
        <dbReference type="Rhea" id="RHEA:16302"/>
    </physiologicalReaction>
</comment>
<accession>A0AA39DB57</accession>
<evidence type="ECO:0000256" key="9">
    <source>
        <dbReference type="ARBA" id="ARBA00023027"/>
    </source>
</evidence>
<dbReference type="PANTHER" id="PTHR11017">
    <property type="entry name" value="LEUCINE-RICH REPEAT-CONTAINING PROTEIN"/>
    <property type="match status" value="1"/>
</dbReference>
<dbReference type="Pfam" id="PF20160">
    <property type="entry name" value="C-JID"/>
    <property type="match status" value="1"/>
</dbReference>
<dbReference type="SUPFAM" id="SSF52200">
    <property type="entry name" value="Toll/Interleukin receptor TIR domain"/>
    <property type="match status" value="1"/>
</dbReference>
<dbReference type="GO" id="GO:0007165">
    <property type="term" value="P:signal transduction"/>
    <property type="evidence" value="ECO:0007669"/>
    <property type="project" value="InterPro"/>
</dbReference>
<dbReference type="Pfam" id="PF00560">
    <property type="entry name" value="LRR_1"/>
    <property type="match status" value="1"/>
</dbReference>
<comment type="caution">
    <text evidence="14">The sequence shown here is derived from an EMBL/GenBank/DDBJ whole genome shotgun (WGS) entry which is preliminary data.</text>
</comment>
<evidence type="ECO:0000256" key="10">
    <source>
        <dbReference type="ARBA" id="ARBA00023242"/>
    </source>
</evidence>
<dbReference type="InterPro" id="IPR042197">
    <property type="entry name" value="Apaf_helical"/>
</dbReference>
<dbReference type="InterPro" id="IPR055414">
    <property type="entry name" value="LRR_R13L4/SHOC2-like"/>
</dbReference>
<evidence type="ECO:0000256" key="3">
    <source>
        <dbReference type="ARBA" id="ARBA00011982"/>
    </source>
</evidence>
<dbReference type="InterPro" id="IPR027417">
    <property type="entry name" value="P-loop_NTPase"/>
</dbReference>
<dbReference type="Gene3D" id="3.80.10.10">
    <property type="entry name" value="Ribonuclease Inhibitor"/>
    <property type="match status" value="2"/>
</dbReference>
<sequence length="1085" mass="122015">MASQISKTVSSSSSMSPTSIFKDEYDVFLSFSREDIGKSFADHLYAALIKKGLHPFREAIGKPESKEAISSESLMAIEKSKVFVVIFSKSYAQSRYNLDELVKIMECTQATRKVVVPVFYHVNPSDVRKQKRSYGEAFHDHDAKQEKEKIDNWRTALTEASKLKGYYHLDQDRYESTIIMQITDSVIDRLKHAGIGDDNLVGIDSRLEELQSLIGIGFDDVRMLGVYGFGGIGKTTIGQVIFNSIAYQFDGVSFLSIVREQPILQLQEILLFSITGVKDKNLNNVDEGINEIKKRLRQKKILIIVDDVDHSSQLKYLVPDRDCLGKGSRIIITTRDKHLLCEYGVDAIYEVQELGFEEAMLLFSLCAFKRRFPEEGYVELSRDIVDYANGHPLTLKVLGHSLYGKTISEWEKALDQLKCQPMPKIQSLLQISYDRLDHTTKNIFLDIACFFNGEEREFVSRILDGAEHAITTLCGKSLLTFSNNKMLMHPLLQQMGQVLVRQACLTEPGKWSRLWSSEDVHHVLTKNKGTNAVEGIFLNMPTSKPIDFTTEAFKMMNGLRLLKVHRDLKCGSVVKTCVVHVSTGFEFPSYELRYLHWDEYPLESLPLNFHGVNLIELNLQYGKLRVLWKVSKLHEKLKVINLSHSQQLIQIPDFSDTPNLESLILEGCTNLENLPSSLWDLDSLVNLDLSHCSNLQKLPEVQGNLYSLEYLNLAFCKKLESLPENLCNLKYLKTLNVIGCSKLGRLPESLGSLECLEKLCASNADLISSQFHYSLAGLCSLKILDAHGTCLTKGAISSDIGSLYSLEELDLSYCNLMEGGIPDDIFCLYSLRVLDLSGNHFLRVTDAISQLFKLRVLGLRHCKNLVEIPVLPSSLRVLDAHGCTSIKTSSSTSLSPWQRQLNCFKSAVLQEIQELKYSSLLSLPANGVSQGFSTFIPGSGEVPEWISHQSVGSEVTAELPPNWCDNNEVLGFALCCVYIPQQDEPESSTSENAMVNITQPYRLGCELTFLDDDIGFLDDLFYGSSCQCDHNDGVSDSVWVTYYSNHAIKKKYRSDASRHFKASFSGYVDGKPVKVEKCGIGLVYI</sequence>
<dbReference type="GO" id="GO:0043068">
    <property type="term" value="P:positive regulation of programmed cell death"/>
    <property type="evidence" value="ECO:0007669"/>
    <property type="project" value="UniProtKB-ARBA"/>
</dbReference>
<dbReference type="AlphaFoldDB" id="A0AA39DB57"/>
<evidence type="ECO:0000259" key="13">
    <source>
        <dbReference type="PROSITE" id="PS50104"/>
    </source>
</evidence>
<dbReference type="SUPFAM" id="SSF46785">
    <property type="entry name" value="Winged helix' DNA-binding domain"/>
    <property type="match status" value="1"/>
</dbReference>
<dbReference type="InterPro" id="IPR035897">
    <property type="entry name" value="Toll_tir_struct_dom_sf"/>
</dbReference>
<dbReference type="Pfam" id="PF00931">
    <property type="entry name" value="NB-ARC"/>
    <property type="match status" value="1"/>
</dbReference>
<dbReference type="GO" id="GO:0061809">
    <property type="term" value="F:NAD+ nucleosidase activity, cyclic ADP-ribose generating"/>
    <property type="evidence" value="ECO:0007669"/>
    <property type="project" value="UniProtKB-EC"/>
</dbReference>
<evidence type="ECO:0000256" key="8">
    <source>
        <dbReference type="ARBA" id="ARBA00022821"/>
    </source>
</evidence>
<keyword evidence="5" id="KW-0433">Leucine-rich repeat</keyword>
<dbReference type="GO" id="GO:0050832">
    <property type="term" value="P:defense response to fungus"/>
    <property type="evidence" value="ECO:0007669"/>
    <property type="project" value="UniProtKB-ARBA"/>
</dbReference>
<dbReference type="GO" id="GO:0005634">
    <property type="term" value="C:nucleus"/>
    <property type="evidence" value="ECO:0007669"/>
    <property type="project" value="UniProtKB-SubCell"/>
</dbReference>
<dbReference type="FunFam" id="3.40.50.10140:FF:000007">
    <property type="entry name" value="Disease resistance protein (TIR-NBS-LRR class)"/>
    <property type="match status" value="1"/>
</dbReference>
<protein>
    <recommendedName>
        <fullName evidence="3">ADP-ribosyl cyclase/cyclic ADP-ribose hydrolase</fullName>
        <ecNumber evidence="3">3.2.2.6</ecNumber>
    </recommendedName>
</protein>
<dbReference type="InterPro" id="IPR002182">
    <property type="entry name" value="NB-ARC"/>
</dbReference>
<dbReference type="Gene3D" id="3.40.50.10140">
    <property type="entry name" value="Toll/interleukin-1 receptor homology (TIR) domain"/>
    <property type="match status" value="1"/>
</dbReference>
<dbReference type="InterPro" id="IPR044974">
    <property type="entry name" value="Disease_R_plants"/>
</dbReference>